<dbReference type="OrthoDB" id="9770036at2"/>
<sequence length="399" mass="43650">MKLLEMLRIVMINILQNKVKVMLTSIGIIVGSVTIVMVIAIGRGGEEEVKAQFSGLSAETVYVNLDYMKIGNKDFSEIPKLTQDLMEQMMDESQTLKGIYLRGDAYSEVTLNGKTEYISVTGVTEGYSLVSNLETAYGENISEFDVEEMTSVAVIGEGIAKKYYPNVEEAIGSTIRIGDKAFTIIGILERKGDGLQGLSADDTIFIPFTTAEQSILNEYTMPQIVALSKDLSTVKFSMKEMKSTLNYVLDDGSYYTLEDAGSRIEAATQSAGTMNMLLIAMATIVFIVGGIGIMNVLFLSIKERTKEIGILKALGSSKEEILLQFLFESVIISTFGGIMGVLLSYLLMPLMKYTNTPVSPSIEGQIIAIIFAMITGTLFGLYPAYKASQLKPIEALSYE</sequence>
<evidence type="ECO:0000256" key="7">
    <source>
        <dbReference type="SAM" id="Phobius"/>
    </source>
</evidence>
<dbReference type="GeneID" id="60058488"/>
<evidence type="ECO:0000259" key="8">
    <source>
        <dbReference type="Pfam" id="PF02687"/>
    </source>
</evidence>
<organism evidence="10 11">
    <name type="scientific">Turicibacter sanguinis</name>
    <dbReference type="NCBI Taxonomy" id="154288"/>
    <lineage>
        <taxon>Bacteria</taxon>
        <taxon>Bacillati</taxon>
        <taxon>Bacillota</taxon>
        <taxon>Erysipelotrichia</taxon>
        <taxon>Erysipelotrichales</taxon>
        <taxon>Turicibacteraceae</taxon>
        <taxon>Turicibacter</taxon>
    </lineage>
</organism>
<evidence type="ECO:0000313" key="11">
    <source>
        <dbReference type="Proteomes" id="UP000487649"/>
    </source>
</evidence>
<feature type="transmembrane region" description="Helical" evidence="7">
    <location>
        <begin position="366"/>
        <end position="385"/>
    </location>
</feature>
<evidence type="ECO:0000256" key="2">
    <source>
        <dbReference type="ARBA" id="ARBA00022475"/>
    </source>
</evidence>
<dbReference type="InterPro" id="IPR003838">
    <property type="entry name" value="ABC3_permease_C"/>
</dbReference>
<dbReference type="InterPro" id="IPR050250">
    <property type="entry name" value="Macrolide_Exporter_MacB"/>
</dbReference>
<evidence type="ECO:0000256" key="1">
    <source>
        <dbReference type="ARBA" id="ARBA00004651"/>
    </source>
</evidence>
<evidence type="ECO:0000256" key="6">
    <source>
        <dbReference type="ARBA" id="ARBA00038076"/>
    </source>
</evidence>
<keyword evidence="4 7" id="KW-1133">Transmembrane helix</keyword>
<dbReference type="Pfam" id="PF12704">
    <property type="entry name" value="MacB_PCD"/>
    <property type="match status" value="1"/>
</dbReference>
<feature type="transmembrane region" description="Helical" evidence="7">
    <location>
        <begin position="21"/>
        <end position="42"/>
    </location>
</feature>
<comment type="caution">
    <text evidence="10">The sequence shown here is derived from an EMBL/GenBank/DDBJ whole genome shotgun (WGS) entry which is preliminary data.</text>
</comment>
<dbReference type="RefSeq" id="WP_006784073.1">
    <property type="nucleotide sequence ID" value="NZ_CABJBH010000002.1"/>
</dbReference>
<protein>
    <submittedName>
        <fullName evidence="10">FtsX-like permease family protein</fullName>
    </submittedName>
</protein>
<proteinExistence type="inferred from homology"/>
<dbReference type="Pfam" id="PF02687">
    <property type="entry name" value="FtsX"/>
    <property type="match status" value="1"/>
</dbReference>
<dbReference type="EMBL" id="WMQE01000032">
    <property type="protein sequence ID" value="MTK22212.1"/>
    <property type="molecule type" value="Genomic_DNA"/>
</dbReference>
<feature type="transmembrane region" description="Helical" evidence="7">
    <location>
        <begin position="276"/>
        <end position="301"/>
    </location>
</feature>
<accession>A0A9X5APF4</accession>
<evidence type="ECO:0000313" key="10">
    <source>
        <dbReference type="EMBL" id="MTK22212.1"/>
    </source>
</evidence>
<dbReference type="PANTHER" id="PTHR30572">
    <property type="entry name" value="MEMBRANE COMPONENT OF TRANSPORTER-RELATED"/>
    <property type="match status" value="1"/>
</dbReference>
<keyword evidence="2" id="KW-1003">Cell membrane</keyword>
<dbReference type="Proteomes" id="UP000487649">
    <property type="component" value="Unassembled WGS sequence"/>
</dbReference>
<feature type="domain" description="MacB-like periplasmic core" evidence="9">
    <location>
        <begin position="22"/>
        <end position="230"/>
    </location>
</feature>
<evidence type="ECO:0000256" key="4">
    <source>
        <dbReference type="ARBA" id="ARBA00022989"/>
    </source>
</evidence>
<keyword evidence="3 7" id="KW-0812">Transmembrane</keyword>
<dbReference type="AlphaFoldDB" id="A0A9X5APF4"/>
<evidence type="ECO:0000259" key="9">
    <source>
        <dbReference type="Pfam" id="PF12704"/>
    </source>
</evidence>
<dbReference type="InterPro" id="IPR025857">
    <property type="entry name" value="MacB_PCD"/>
</dbReference>
<feature type="transmembrane region" description="Helical" evidence="7">
    <location>
        <begin position="321"/>
        <end position="346"/>
    </location>
</feature>
<keyword evidence="5 7" id="KW-0472">Membrane</keyword>
<name>A0A9X5APF4_9FIRM</name>
<dbReference type="GO" id="GO:0022857">
    <property type="term" value="F:transmembrane transporter activity"/>
    <property type="evidence" value="ECO:0007669"/>
    <property type="project" value="TreeGrafter"/>
</dbReference>
<dbReference type="PANTHER" id="PTHR30572:SF4">
    <property type="entry name" value="ABC TRANSPORTER PERMEASE YTRF"/>
    <property type="match status" value="1"/>
</dbReference>
<feature type="domain" description="ABC3 transporter permease C-terminal" evidence="8">
    <location>
        <begin position="280"/>
        <end position="392"/>
    </location>
</feature>
<evidence type="ECO:0000256" key="5">
    <source>
        <dbReference type="ARBA" id="ARBA00023136"/>
    </source>
</evidence>
<reference evidence="10 11" key="1">
    <citation type="journal article" date="2019" name="Nat. Med.">
        <title>A library of human gut bacterial isolates paired with longitudinal multiomics data enables mechanistic microbiome research.</title>
        <authorList>
            <person name="Poyet M."/>
            <person name="Groussin M."/>
            <person name="Gibbons S.M."/>
            <person name="Avila-Pacheco J."/>
            <person name="Jiang X."/>
            <person name="Kearney S.M."/>
            <person name="Perrotta A.R."/>
            <person name="Berdy B."/>
            <person name="Zhao S."/>
            <person name="Lieberman T.D."/>
            <person name="Swanson P.K."/>
            <person name="Smith M."/>
            <person name="Roesemann S."/>
            <person name="Alexander J.E."/>
            <person name="Rich S.A."/>
            <person name="Livny J."/>
            <person name="Vlamakis H."/>
            <person name="Clish C."/>
            <person name="Bullock K."/>
            <person name="Deik A."/>
            <person name="Scott J."/>
            <person name="Pierce K.A."/>
            <person name="Xavier R.J."/>
            <person name="Alm E.J."/>
        </authorList>
    </citation>
    <scope>NUCLEOTIDE SEQUENCE [LARGE SCALE GENOMIC DNA]</scope>
    <source>
        <strain evidence="10 11">BIOML-A198</strain>
    </source>
</reference>
<dbReference type="GO" id="GO:0005886">
    <property type="term" value="C:plasma membrane"/>
    <property type="evidence" value="ECO:0007669"/>
    <property type="project" value="UniProtKB-SubCell"/>
</dbReference>
<gene>
    <name evidence="10" type="ORF">GMA92_12400</name>
</gene>
<evidence type="ECO:0000256" key="3">
    <source>
        <dbReference type="ARBA" id="ARBA00022692"/>
    </source>
</evidence>
<comment type="subcellular location">
    <subcellularLocation>
        <location evidence="1">Cell membrane</location>
        <topology evidence="1">Multi-pass membrane protein</topology>
    </subcellularLocation>
</comment>
<comment type="similarity">
    <text evidence="6">Belongs to the ABC-4 integral membrane protein family.</text>
</comment>